<dbReference type="AlphaFoldDB" id="I4YR86"/>
<dbReference type="InterPro" id="IPR029032">
    <property type="entry name" value="AhpD-like"/>
</dbReference>
<dbReference type="GO" id="GO:0051920">
    <property type="term" value="F:peroxiredoxin activity"/>
    <property type="evidence" value="ECO:0007669"/>
    <property type="project" value="InterPro"/>
</dbReference>
<dbReference type="EMBL" id="JH660645">
    <property type="protein sequence ID" value="EIM26478.1"/>
    <property type="molecule type" value="Genomic_DNA"/>
</dbReference>
<evidence type="ECO:0000313" key="3">
    <source>
        <dbReference type="Proteomes" id="UP000003947"/>
    </source>
</evidence>
<gene>
    <name evidence="2" type="ORF">MicloDRAFT_00030270</name>
</gene>
<organism evidence="2 3">
    <name type="scientific">Microvirga lotononidis</name>
    <dbReference type="NCBI Taxonomy" id="864069"/>
    <lineage>
        <taxon>Bacteria</taxon>
        <taxon>Pseudomonadati</taxon>
        <taxon>Pseudomonadota</taxon>
        <taxon>Alphaproteobacteria</taxon>
        <taxon>Hyphomicrobiales</taxon>
        <taxon>Methylobacteriaceae</taxon>
        <taxon>Microvirga</taxon>
    </lineage>
</organism>
<dbReference type="PANTHER" id="PTHR34846:SF10">
    <property type="entry name" value="CYTOPLASMIC PROTEIN"/>
    <property type="match status" value="1"/>
</dbReference>
<dbReference type="STRING" id="864069.MicloDRAFT_00030270"/>
<proteinExistence type="predicted"/>
<dbReference type="Proteomes" id="UP000003947">
    <property type="component" value="Unassembled WGS sequence"/>
</dbReference>
<keyword evidence="3" id="KW-1185">Reference proteome</keyword>
<dbReference type="InterPro" id="IPR003779">
    <property type="entry name" value="CMD-like"/>
</dbReference>
<dbReference type="Pfam" id="PF02627">
    <property type="entry name" value="CMD"/>
    <property type="match status" value="1"/>
</dbReference>
<dbReference type="SUPFAM" id="SSF69118">
    <property type="entry name" value="AhpD-like"/>
    <property type="match status" value="1"/>
</dbReference>
<dbReference type="NCBIfam" id="TIGR00778">
    <property type="entry name" value="ahpD_dom"/>
    <property type="match status" value="1"/>
</dbReference>
<keyword evidence="2" id="KW-0575">Peroxidase</keyword>
<feature type="domain" description="Carboxymuconolactone decarboxylase-like" evidence="1">
    <location>
        <begin position="29"/>
        <end position="110"/>
    </location>
</feature>
<dbReference type="RefSeq" id="WP_009762529.1">
    <property type="nucleotide sequence ID" value="NZ_CP141050.1"/>
</dbReference>
<sequence length="175" mass="19291">MDTSTSEYATAALAKTSAPRLNYAAISSELFRKLSDLSTAIRKSSIDETVIDLVEIRTSQLNGCSFCLDMHVKQAKLHGERELRLYHVATWHESPLFEPRERAALAWAEALTKLPGGGVSNELYERARGQFSDKELVDLTFAVMAINAWNRAGIAFRSVPGSADKIYGLDKAGLI</sequence>
<name>I4YR86_9HYPH</name>
<reference evidence="2 3" key="1">
    <citation type="submission" date="2012-02" db="EMBL/GenBank/DDBJ databases">
        <title>Improved High-Quality Draft sequence of Microvirga sp. WSM3557.</title>
        <authorList>
            <consortium name="US DOE Joint Genome Institute"/>
            <person name="Lucas S."/>
            <person name="Han J."/>
            <person name="Lapidus A."/>
            <person name="Cheng J.-F."/>
            <person name="Goodwin L."/>
            <person name="Pitluck S."/>
            <person name="Peters L."/>
            <person name="Zhang X."/>
            <person name="Detter J.C."/>
            <person name="Han C."/>
            <person name="Tapia R."/>
            <person name="Land M."/>
            <person name="Hauser L."/>
            <person name="Kyrpides N."/>
            <person name="Ivanova N."/>
            <person name="Pagani I."/>
            <person name="Brau L."/>
            <person name="Yates R."/>
            <person name="O'Hara G."/>
            <person name="Rui T."/>
            <person name="Howieson J."/>
            <person name="Reeve W."/>
            <person name="Woyke T."/>
        </authorList>
    </citation>
    <scope>NUCLEOTIDE SEQUENCE [LARGE SCALE GENOMIC DNA]</scope>
    <source>
        <strain evidence="2 3">WSM3557</strain>
    </source>
</reference>
<dbReference type="HOGENOM" id="CLU_082760_6_2_5"/>
<dbReference type="PATRIC" id="fig|864069.3.peg.3279"/>
<dbReference type="eggNOG" id="COG2128">
    <property type="taxonomic scope" value="Bacteria"/>
</dbReference>
<accession>I4YR86</accession>
<protein>
    <submittedName>
        <fullName evidence="2">Alkylhydroperoxidase AhpD family core domain protein</fullName>
    </submittedName>
</protein>
<dbReference type="Gene3D" id="1.20.1290.10">
    <property type="entry name" value="AhpD-like"/>
    <property type="match status" value="1"/>
</dbReference>
<evidence type="ECO:0000313" key="2">
    <source>
        <dbReference type="EMBL" id="EIM26478.1"/>
    </source>
</evidence>
<dbReference type="PANTHER" id="PTHR34846">
    <property type="entry name" value="4-CARBOXYMUCONOLACTONE DECARBOXYLASE FAMILY PROTEIN (AFU_ORTHOLOGUE AFUA_6G11590)"/>
    <property type="match status" value="1"/>
</dbReference>
<dbReference type="OrthoDB" id="9801997at2"/>
<evidence type="ECO:0000259" key="1">
    <source>
        <dbReference type="Pfam" id="PF02627"/>
    </source>
</evidence>
<dbReference type="InterPro" id="IPR004675">
    <property type="entry name" value="AhpD_core"/>
</dbReference>
<keyword evidence="2" id="KW-0560">Oxidoreductase</keyword>